<sequence>MVDVHDGVVHFGLLRRYDVVQVMSGEKDKNADPLEDPIDGFSRTRMVSESSATPLVSDSIVNTPLQKKAYSVSARAPWVLRRRVFCLQYVSRGEVLYDQTVTPYSHHASG</sequence>
<gene>
    <name evidence="1" type="ORF">PISMIDRAFT_687717</name>
</gene>
<dbReference type="AlphaFoldDB" id="A0A0C9XR32"/>
<protein>
    <submittedName>
        <fullName evidence="1">Uncharacterized protein</fullName>
    </submittedName>
</protein>
<proteinExistence type="predicted"/>
<organism evidence="1 2">
    <name type="scientific">Pisolithus microcarpus 441</name>
    <dbReference type="NCBI Taxonomy" id="765257"/>
    <lineage>
        <taxon>Eukaryota</taxon>
        <taxon>Fungi</taxon>
        <taxon>Dikarya</taxon>
        <taxon>Basidiomycota</taxon>
        <taxon>Agaricomycotina</taxon>
        <taxon>Agaricomycetes</taxon>
        <taxon>Agaricomycetidae</taxon>
        <taxon>Boletales</taxon>
        <taxon>Sclerodermatineae</taxon>
        <taxon>Pisolithaceae</taxon>
        <taxon>Pisolithus</taxon>
    </lineage>
</organism>
<reference evidence="2" key="2">
    <citation type="submission" date="2015-01" db="EMBL/GenBank/DDBJ databases">
        <title>Evolutionary Origins and Diversification of the Mycorrhizal Mutualists.</title>
        <authorList>
            <consortium name="DOE Joint Genome Institute"/>
            <consortium name="Mycorrhizal Genomics Consortium"/>
            <person name="Kohler A."/>
            <person name="Kuo A."/>
            <person name="Nagy L.G."/>
            <person name="Floudas D."/>
            <person name="Copeland A."/>
            <person name="Barry K.W."/>
            <person name="Cichocki N."/>
            <person name="Veneault-Fourrey C."/>
            <person name="LaButti K."/>
            <person name="Lindquist E.A."/>
            <person name="Lipzen A."/>
            <person name="Lundell T."/>
            <person name="Morin E."/>
            <person name="Murat C."/>
            <person name="Riley R."/>
            <person name="Ohm R."/>
            <person name="Sun H."/>
            <person name="Tunlid A."/>
            <person name="Henrissat B."/>
            <person name="Grigoriev I.V."/>
            <person name="Hibbett D.S."/>
            <person name="Martin F."/>
        </authorList>
    </citation>
    <scope>NUCLEOTIDE SEQUENCE [LARGE SCALE GENOMIC DNA]</scope>
    <source>
        <strain evidence="2">441</strain>
    </source>
</reference>
<accession>A0A0C9XR32</accession>
<evidence type="ECO:0000313" key="2">
    <source>
        <dbReference type="Proteomes" id="UP000054018"/>
    </source>
</evidence>
<name>A0A0C9XR32_9AGAM</name>
<dbReference type="HOGENOM" id="CLU_2172041_0_0_1"/>
<evidence type="ECO:0000313" key="1">
    <source>
        <dbReference type="EMBL" id="KIK14745.1"/>
    </source>
</evidence>
<reference evidence="1 2" key="1">
    <citation type="submission" date="2014-04" db="EMBL/GenBank/DDBJ databases">
        <authorList>
            <consortium name="DOE Joint Genome Institute"/>
            <person name="Kuo A."/>
            <person name="Kohler A."/>
            <person name="Costa M.D."/>
            <person name="Nagy L.G."/>
            <person name="Floudas D."/>
            <person name="Copeland A."/>
            <person name="Barry K.W."/>
            <person name="Cichocki N."/>
            <person name="Veneault-Fourrey C."/>
            <person name="LaButti K."/>
            <person name="Lindquist E.A."/>
            <person name="Lipzen A."/>
            <person name="Lundell T."/>
            <person name="Morin E."/>
            <person name="Murat C."/>
            <person name="Sun H."/>
            <person name="Tunlid A."/>
            <person name="Henrissat B."/>
            <person name="Grigoriev I.V."/>
            <person name="Hibbett D.S."/>
            <person name="Martin F."/>
            <person name="Nordberg H.P."/>
            <person name="Cantor M.N."/>
            <person name="Hua S.X."/>
        </authorList>
    </citation>
    <scope>NUCLEOTIDE SEQUENCE [LARGE SCALE GENOMIC DNA]</scope>
    <source>
        <strain evidence="1 2">441</strain>
    </source>
</reference>
<keyword evidence="2" id="KW-1185">Reference proteome</keyword>
<dbReference type="Proteomes" id="UP000054018">
    <property type="component" value="Unassembled WGS sequence"/>
</dbReference>
<dbReference type="EMBL" id="KN833924">
    <property type="protein sequence ID" value="KIK14745.1"/>
    <property type="molecule type" value="Genomic_DNA"/>
</dbReference>